<name>A0ABR2Y8A8_9PEZI</name>
<feature type="compositionally biased region" description="Basic residues" evidence="1">
    <location>
        <begin position="1"/>
        <end position="10"/>
    </location>
</feature>
<gene>
    <name evidence="3" type="ORF">SCAR479_00007</name>
</gene>
<keyword evidence="4" id="KW-1185">Reference proteome</keyword>
<dbReference type="PANTHER" id="PTHR35391">
    <property type="entry name" value="C2H2-TYPE DOMAIN-CONTAINING PROTEIN-RELATED"/>
    <property type="match status" value="1"/>
</dbReference>
<feature type="region of interest" description="Disordered" evidence="1">
    <location>
        <begin position="48"/>
        <end position="106"/>
    </location>
</feature>
<feature type="compositionally biased region" description="Polar residues" evidence="1">
    <location>
        <begin position="212"/>
        <end position="224"/>
    </location>
</feature>
<feature type="compositionally biased region" description="Polar residues" evidence="1">
    <location>
        <begin position="151"/>
        <end position="161"/>
    </location>
</feature>
<evidence type="ECO:0000313" key="3">
    <source>
        <dbReference type="EMBL" id="KAK9783448.1"/>
    </source>
</evidence>
<accession>A0ABR2Y8A8</accession>
<feature type="region of interest" description="Disordered" evidence="1">
    <location>
        <begin position="275"/>
        <end position="301"/>
    </location>
</feature>
<evidence type="ECO:0000256" key="1">
    <source>
        <dbReference type="SAM" id="MobiDB-lite"/>
    </source>
</evidence>
<proteinExistence type="predicted"/>
<dbReference type="Proteomes" id="UP001465668">
    <property type="component" value="Unassembled WGS sequence"/>
</dbReference>
<dbReference type="PANTHER" id="PTHR35391:SF5">
    <property type="entry name" value="DUF6590 DOMAIN-CONTAINING PROTEIN"/>
    <property type="match status" value="1"/>
</dbReference>
<comment type="caution">
    <text evidence="3">The sequence shown here is derived from an EMBL/GenBank/DDBJ whole genome shotgun (WGS) entry which is preliminary data.</text>
</comment>
<evidence type="ECO:0000259" key="2">
    <source>
        <dbReference type="Pfam" id="PF20233"/>
    </source>
</evidence>
<feature type="region of interest" description="Disordered" evidence="1">
    <location>
        <begin position="479"/>
        <end position="500"/>
    </location>
</feature>
<feature type="compositionally biased region" description="Basic and acidic residues" evidence="1">
    <location>
        <begin position="11"/>
        <end position="26"/>
    </location>
</feature>
<reference evidence="3 4" key="1">
    <citation type="submission" date="2024-02" db="EMBL/GenBank/DDBJ databases">
        <title>First draft genome assembly of two strains of Seiridium cardinale.</title>
        <authorList>
            <person name="Emiliani G."/>
            <person name="Scali E."/>
        </authorList>
    </citation>
    <scope>NUCLEOTIDE SEQUENCE [LARGE SCALE GENOMIC DNA]</scope>
    <source>
        <strain evidence="3 4">BM-138-000479</strain>
    </source>
</reference>
<protein>
    <recommendedName>
        <fullName evidence="2">DUF6590 domain-containing protein</fullName>
    </recommendedName>
</protein>
<feature type="domain" description="DUF6590" evidence="2">
    <location>
        <begin position="317"/>
        <end position="471"/>
    </location>
</feature>
<dbReference type="InterPro" id="IPR046497">
    <property type="entry name" value="DUF6590"/>
</dbReference>
<feature type="compositionally biased region" description="Basic and acidic residues" evidence="1">
    <location>
        <begin position="51"/>
        <end position="71"/>
    </location>
</feature>
<dbReference type="Pfam" id="PF20233">
    <property type="entry name" value="DUF6590"/>
    <property type="match status" value="1"/>
</dbReference>
<feature type="compositionally biased region" description="Basic residues" evidence="1">
    <location>
        <begin position="481"/>
        <end position="500"/>
    </location>
</feature>
<sequence>MHSSRSKKPSQRPEKTKKSSERKFKAASDVPIDDIQWQDWIWQADGTSYREGQDSKGNRYQDFRPNDDSVPREPQVPQIDEVTGSFGALSVAPGGSGDYSHTHSQQANLDQEYAPIHTSMPAQEEATSIGEYGYYHGHDNSQYGQGHHTGQYEQDQDTGQYNIPAGTHGKSSKNKGKGKGKEKAMGDEELETVPPGEREYGPQGFDMPEMSGTFQQSSQDTESFPMSPAPLSEAGFPSMGGSDYTGDEDDPMLAATIEHSKKLYYQDPSLGESSAAAYTGAYGPGEDRAATPTPRQPQGSALEADTLDDRFKVHHSNYFQFGEVFKMLWSEPRGQKGQYSNPDELEHPPTDIQEAVVGHEHFYWGVRRFVVVGTDGGNSVCVPILTYEQKGCKKGAKPEKHGIVYQPPHRPTAMSKEPTLGMHPVRMHIYAEGEKLHKASRVNYSKLVTIEHNFKVFFIGSIYQEDLDTVEDSVSQCWEQRKRHRHKHNKDRHGHRSGRR</sequence>
<evidence type="ECO:0000313" key="4">
    <source>
        <dbReference type="Proteomes" id="UP001465668"/>
    </source>
</evidence>
<organism evidence="3 4">
    <name type="scientific">Seiridium cardinale</name>
    <dbReference type="NCBI Taxonomy" id="138064"/>
    <lineage>
        <taxon>Eukaryota</taxon>
        <taxon>Fungi</taxon>
        <taxon>Dikarya</taxon>
        <taxon>Ascomycota</taxon>
        <taxon>Pezizomycotina</taxon>
        <taxon>Sordariomycetes</taxon>
        <taxon>Xylariomycetidae</taxon>
        <taxon>Amphisphaeriales</taxon>
        <taxon>Sporocadaceae</taxon>
        <taxon>Seiridium</taxon>
    </lineage>
</organism>
<feature type="region of interest" description="Disordered" evidence="1">
    <location>
        <begin position="1"/>
        <end position="30"/>
    </location>
</feature>
<dbReference type="EMBL" id="JARVKM010000001">
    <property type="protein sequence ID" value="KAK9783448.1"/>
    <property type="molecule type" value="Genomic_DNA"/>
</dbReference>
<feature type="region of interest" description="Disordered" evidence="1">
    <location>
        <begin position="132"/>
        <end position="250"/>
    </location>
</feature>